<gene>
    <name evidence="2" type="ORF">AN484_15500</name>
</gene>
<protein>
    <submittedName>
        <fullName evidence="2">Uncharacterized protein</fullName>
    </submittedName>
</protein>
<organism evidence="2 3">
    <name type="scientific">Aphanizomenon flos-aquae WA102</name>
    <dbReference type="NCBI Taxonomy" id="1710896"/>
    <lineage>
        <taxon>Bacteria</taxon>
        <taxon>Bacillati</taxon>
        <taxon>Cyanobacteriota</taxon>
        <taxon>Cyanophyceae</taxon>
        <taxon>Nostocales</taxon>
        <taxon>Aphanizomenonaceae</taxon>
        <taxon>Aphanizomenon</taxon>
    </lineage>
</organism>
<evidence type="ECO:0000313" key="3">
    <source>
        <dbReference type="Proteomes" id="UP000092093"/>
    </source>
</evidence>
<name>A0A1B7X0I4_APHFL</name>
<sequence length="214" mass="21376">MPGLVGGTKKAPIAGSLVCLPCGGRLGRGEAVERGRATDSGTEEQRGGDVVVAGLFLTHEDLDGEAGVGVDSVGHLEARDFAHRESGGHGDRVSAATETGEALGVRREAVPLVDRGASEGADVARGQDASTEDGVTDDGSVAQEAVGEGRVQDERAGLGGLGGVEDTLRGHDFSVAEAGTDVRAGGVVARGDEGADFSQALFSEGVGGGRDEGV</sequence>
<proteinExistence type="predicted"/>
<evidence type="ECO:0000313" key="2">
    <source>
        <dbReference type="EMBL" id="OBQ42891.1"/>
    </source>
</evidence>
<dbReference type="EMBL" id="LJOW01000081">
    <property type="protein sequence ID" value="OBQ42891.1"/>
    <property type="molecule type" value="Genomic_DNA"/>
</dbReference>
<dbReference type="AlphaFoldDB" id="A0A1B7X0I4"/>
<comment type="caution">
    <text evidence="2">The sequence shown here is derived from an EMBL/GenBank/DDBJ whole genome shotgun (WGS) entry which is preliminary data.</text>
</comment>
<feature type="region of interest" description="Disordered" evidence="1">
    <location>
        <begin position="117"/>
        <end position="139"/>
    </location>
</feature>
<dbReference type="Proteomes" id="UP000092093">
    <property type="component" value="Unassembled WGS sequence"/>
</dbReference>
<evidence type="ECO:0000256" key="1">
    <source>
        <dbReference type="SAM" id="MobiDB-lite"/>
    </source>
</evidence>
<reference evidence="2 3" key="1">
    <citation type="submission" date="2015-09" db="EMBL/GenBank/DDBJ databases">
        <title>Aphanizomenon flos-aquae WA102.</title>
        <authorList>
            <person name="Driscoll C."/>
        </authorList>
    </citation>
    <scope>NUCLEOTIDE SEQUENCE [LARGE SCALE GENOMIC DNA]</scope>
    <source>
        <strain evidence="2">WA102</strain>
    </source>
</reference>
<accession>A0A1B7X0I4</accession>